<reference evidence="1" key="1">
    <citation type="submission" date="2018-11" db="EMBL/GenBank/DDBJ databases">
        <authorList>
            <consortium name="Pathogen Informatics"/>
        </authorList>
    </citation>
    <scope>NUCLEOTIDE SEQUENCE</scope>
</reference>
<organism evidence="1 2">
    <name type="scientific">Protopolystoma xenopodis</name>
    <dbReference type="NCBI Taxonomy" id="117903"/>
    <lineage>
        <taxon>Eukaryota</taxon>
        <taxon>Metazoa</taxon>
        <taxon>Spiralia</taxon>
        <taxon>Lophotrochozoa</taxon>
        <taxon>Platyhelminthes</taxon>
        <taxon>Monogenea</taxon>
        <taxon>Polyopisthocotylea</taxon>
        <taxon>Polystomatidea</taxon>
        <taxon>Polystomatidae</taxon>
        <taxon>Protopolystoma</taxon>
    </lineage>
</organism>
<gene>
    <name evidence="1" type="ORF">PXEA_LOCUS30307</name>
</gene>
<proteinExistence type="predicted"/>
<dbReference type="Proteomes" id="UP000784294">
    <property type="component" value="Unassembled WGS sequence"/>
</dbReference>
<dbReference type="AlphaFoldDB" id="A0A448XHS6"/>
<name>A0A448XHS6_9PLAT</name>
<evidence type="ECO:0000313" key="2">
    <source>
        <dbReference type="Proteomes" id="UP000784294"/>
    </source>
</evidence>
<comment type="caution">
    <text evidence="1">The sequence shown here is derived from an EMBL/GenBank/DDBJ whole genome shotgun (WGS) entry which is preliminary data.</text>
</comment>
<evidence type="ECO:0000313" key="1">
    <source>
        <dbReference type="EMBL" id="VEL36867.1"/>
    </source>
</evidence>
<dbReference type="EMBL" id="CAAALY010253398">
    <property type="protein sequence ID" value="VEL36867.1"/>
    <property type="molecule type" value="Genomic_DNA"/>
</dbReference>
<sequence length="271" mass="29970">MDSTWHSSTRPLVHFPTFPLSHSSTLLSFPPFLSAPSSPFHLPHSPSLVAHISPPSVLSPAMAPPQACVHSIRLSINRSRVSTQSLVCMAYSSHNSLRPSHTLPLSLTGTNTYTSLQTLAHPSVRIYATITTHTHTHTHRQTHKTAFAGHISPPPDECCVRIHVETALFARHSGLSRICHEWEKCPSLAGLPLPLSAFFRLILIALSTLHFLHYLKSHSFPISSTCSLARPSSRVDISPFLSYLSPILSPFHHPIWARTSMHTPPNTRLLD</sequence>
<protein>
    <submittedName>
        <fullName evidence="1">Uncharacterized protein</fullName>
    </submittedName>
</protein>
<keyword evidence="2" id="KW-1185">Reference proteome</keyword>
<accession>A0A448XHS6</accession>